<name>A0A1B0CEF1_LUTLO</name>
<reference evidence="3" key="3">
    <citation type="submission" date="2020-05" db="UniProtKB">
        <authorList>
            <consortium name="EnsemblMetazoa"/>
        </authorList>
    </citation>
    <scope>IDENTIFICATION</scope>
    <source>
        <strain evidence="3">Jacobina</strain>
    </source>
</reference>
<evidence type="ECO:0000313" key="4">
    <source>
        <dbReference type="Proteomes" id="UP000092461"/>
    </source>
</evidence>
<reference evidence="2" key="2">
    <citation type="journal article" date="2020" name="BMC">
        <title>Leishmania infection induces a limited differential gene expression in the sand fly midgut.</title>
        <authorList>
            <person name="Coutinho-Abreu I.V."/>
            <person name="Serafim T.D."/>
            <person name="Meneses C."/>
            <person name="Kamhawi S."/>
            <person name="Oliveira F."/>
            <person name="Valenzuela J.G."/>
        </authorList>
    </citation>
    <scope>NUCLEOTIDE SEQUENCE</scope>
    <source>
        <strain evidence="2">Jacobina</strain>
        <tissue evidence="2">Midgut</tissue>
    </source>
</reference>
<feature type="coiled-coil region" evidence="1">
    <location>
        <begin position="45"/>
        <end position="72"/>
    </location>
</feature>
<dbReference type="VEuPathDB" id="VectorBase:LLOJ002721"/>
<sequence length="440" mass="48668">MHMVQELSGITEKLSGMKTAAIQMGDKIADAEIFAEKIDYLVKEVEGISQMLSDYEQKISQLTESHMEVLSENAKLRSDVKSMKIAFELEKQKSVQDDIIVCGLPKDHDVDGKDVLNKLCKKLNVNQSDFRDADCVKVKVTKIENKAVTEQQLFISSAPDLCAAIEMKCRESRKKGETLYASDLHEADSKVMCRETLVFHPVTIGEVAFIVKGLKNTSSRGVDGLTAKHFKMCSDYLCAPIAELINISFRDGKFPDILKIARITPIYKSGEKSNLSNYRPISVLPTLAKIFEAAAVNRIIDYVEQNEILSPSQYGFRPRSSTSSALFDVVDSIQMARDMNKPAKVTINASKTKLMVFGGNGDDVSLSLGSTQLESVSEFRYLGVILDDALGFGPHIDHLVGKLSSLTGAMRRSSGYASSRRVRLLVYNGLFESLMTYGAL</sequence>
<organism evidence="3 4">
    <name type="scientific">Lutzomyia longipalpis</name>
    <name type="common">Sand fly</name>
    <dbReference type="NCBI Taxonomy" id="7200"/>
    <lineage>
        <taxon>Eukaryota</taxon>
        <taxon>Metazoa</taxon>
        <taxon>Ecdysozoa</taxon>
        <taxon>Arthropoda</taxon>
        <taxon>Hexapoda</taxon>
        <taxon>Insecta</taxon>
        <taxon>Pterygota</taxon>
        <taxon>Neoptera</taxon>
        <taxon>Endopterygota</taxon>
        <taxon>Diptera</taxon>
        <taxon>Nematocera</taxon>
        <taxon>Psychodoidea</taxon>
        <taxon>Psychodidae</taxon>
        <taxon>Lutzomyia</taxon>
        <taxon>Lutzomyia</taxon>
    </lineage>
</organism>
<keyword evidence="1" id="KW-0175">Coiled coil</keyword>
<evidence type="ECO:0000313" key="2">
    <source>
        <dbReference type="EMBL" id="MBC1177695.1"/>
    </source>
</evidence>
<evidence type="ECO:0000256" key="1">
    <source>
        <dbReference type="SAM" id="Coils"/>
    </source>
</evidence>
<reference evidence="4" key="1">
    <citation type="submission" date="2012-05" db="EMBL/GenBank/DDBJ databases">
        <title>Whole Genome Assembly of Lutzomyia longipalpis.</title>
        <authorList>
            <person name="Richards S."/>
            <person name="Qu C."/>
            <person name="Dillon R."/>
            <person name="Worley K."/>
            <person name="Scherer S."/>
            <person name="Batterton M."/>
            <person name="Taylor A."/>
            <person name="Hawes A."/>
            <person name="Hernandez B."/>
            <person name="Kovar C."/>
            <person name="Mandapat C."/>
            <person name="Pham C."/>
            <person name="Qu C."/>
            <person name="Jing C."/>
            <person name="Bess C."/>
            <person name="Bandaranaike D."/>
            <person name="Ngo D."/>
            <person name="Ongeri F."/>
            <person name="Arias F."/>
            <person name="Lara F."/>
            <person name="Weissenberger G."/>
            <person name="Kamau G."/>
            <person name="Han H."/>
            <person name="Shen H."/>
            <person name="Dinh H."/>
            <person name="Khalil I."/>
            <person name="Jones J."/>
            <person name="Shafer J."/>
            <person name="Jayaseelan J."/>
            <person name="Quiroz J."/>
            <person name="Blankenburg K."/>
            <person name="Nguyen L."/>
            <person name="Jackson L."/>
            <person name="Francisco L."/>
            <person name="Tang L.-Y."/>
            <person name="Pu L.-L."/>
            <person name="Perales L."/>
            <person name="Lorensuhewa L."/>
            <person name="Munidasa M."/>
            <person name="Coyle M."/>
            <person name="Taylor M."/>
            <person name="Puazo M."/>
            <person name="Firestine M."/>
            <person name="Scheel M."/>
            <person name="Javaid M."/>
            <person name="Wang M."/>
            <person name="Li M."/>
            <person name="Tabassum N."/>
            <person name="Saada N."/>
            <person name="Osuji N."/>
            <person name="Aqrawi P."/>
            <person name="Fu Q."/>
            <person name="Thornton R."/>
            <person name="Raj R."/>
            <person name="Goodspeed R."/>
            <person name="Mata R."/>
            <person name="Najjar R."/>
            <person name="Gubbala S."/>
            <person name="Lee S."/>
            <person name="Denson S."/>
            <person name="Patil S."/>
            <person name="Macmil S."/>
            <person name="Qi S."/>
            <person name="Matskevitch T."/>
            <person name="Palculict T."/>
            <person name="Mathew T."/>
            <person name="Vee V."/>
            <person name="Velamala V."/>
            <person name="Korchina V."/>
            <person name="Cai W."/>
            <person name="Liu W."/>
            <person name="Dai W."/>
            <person name="Zou X."/>
            <person name="Zhu Y."/>
            <person name="Zhang Y."/>
            <person name="Wu Y.-Q."/>
            <person name="Xin Y."/>
            <person name="Nazarath L."/>
            <person name="Kovar C."/>
            <person name="Han Y."/>
            <person name="Muzny D."/>
            <person name="Gibbs R."/>
        </authorList>
    </citation>
    <scope>NUCLEOTIDE SEQUENCE [LARGE SCALE GENOMIC DNA]</scope>
    <source>
        <strain evidence="4">Jacobina</strain>
    </source>
</reference>
<dbReference type="Proteomes" id="UP000092461">
    <property type="component" value="Unassembled WGS sequence"/>
</dbReference>
<dbReference type="EMBL" id="AJWK01008811">
    <property type="status" value="NOT_ANNOTATED_CDS"/>
    <property type="molecule type" value="Genomic_DNA"/>
</dbReference>
<dbReference type="PANTHER" id="PTHR19446">
    <property type="entry name" value="REVERSE TRANSCRIPTASES"/>
    <property type="match status" value="1"/>
</dbReference>
<proteinExistence type="predicted"/>
<protein>
    <submittedName>
        <fullName evidence="2">Putative tick transposon</fullName>
    </submittedName>
</protein>
<dbReference type="EMBL" id="GITU01008992">
    <property type="protein sequence ID" value="MBC1177695.1"/>
    <property type="molecule type" value="Transcribed_RNA"/>
</dbReference>
<accession>A0A1B0CEF1</accession>
<dbReference type="AlphaFoldDB" id="A0A1B0CEF1"/>
<dbReference type="EnsemblMetazoa" id="LLOJ002721-RA">
    <property type="protein sequence ID" value="LLOJ002721-PA"/>
    <property type="gene ID" value="LLOJ002721"/>
</dbReference>
<evidence type="ECO:0000313" key="3">
    <source>
        <dbReference type="EnsemblMetazoa" id="LLOJ002721-PA"/>
    </source>
</evidence>
<dbReference type="VEuPathDB" id="VectorBase:LLONM1_011573"/>
<keyword evidence="4" id="KW-1185">Reference proteome</keyword>